<dbReference type="Proteomes" id="UP001189429">
    <property type="component" value="Unassembled WGS sequence"/>
</dbReference>
<evidence type="ECO:0000256" key="1">
    <source>
        <dbReference type="SAM" id="MobiDB-lite"/>
    </source>
</evidence>
<evidence type="ECO:0008006" key="4">
    <source>
        <dbReference type="Google" id="ProtNLM"/>
    </source>
</evidence>
<feature type="compositionally biased region" description="Basic and acidic residues" evidence="1">
    <location>
        <begin position="1"/>
        <end position="20"/>
    </location>
</feature>
<accession>A0ABN9U2V5</accession>
<reference evidence="2" key="1">
    <citation type="submission" date="2023-10" db="EMBL/GenBank/DDBJ databases">
        <authorList>
            <person name="Chen Y."/>
            <person name="Shah S."/>
            <person name="Dougan E. K."/>
            <person name="Thang M."/>
            <person name="Chan C."/>
        </authorList>
    </citation>
    <scope>NUCLEOTIDE SEQUENCE [LARGE SCALE GENOMIC DNA]</scope>
</reference>
<keyword evidence="3" id="KW-1185">Reference proteome</keyword>
<evidence type="ECO:0000313" key="2">
    <source>
        <dbReference type="EMBL" id="CAK0852702.1"/>
    </source>
</evidence>
<gene>
    <name evidence="2" type="ORF">PCOR1329_LOCUS44409</name>
</gene>
<comment type="caution">
    <text evidence="2">The sequence shown here is derived from an EMBL/GenBank/DDBJ whole genome shotgun (WGS) entry which is preliminary data.</text>
</comment>
<proteinExistence type="predicted"/>
<feature type="compositionally biased region" description="Low complexity" evidence="1">
    <location>
        <begin position="39"/>
        <end position="54"/>
    </location>
</feature>
<dbReference type="EMBL" id="CAUYUJ010015335">
    <property type="protein sequence ID" value="CAK0852702.1"/>
    <property type="molecule type" value="Genomic_DNA"/>
</dbReference>
<feature type="region of interest" description="Disordered" evidence="1">
    <location>
        <begin position="1"/>
        <end position="74"/>
    </location>
</feature>
<evidence type="ECO:0000313" key="3">
    <source>
        <dbReference type="Proteomes" id="UP001189429"/>
    </source>
</evidence>
<sequence length="113" mass="12195">MEQLRRQVEDLRKQNEELRKFSSSCATSPPLPGGRGGQSPDSAPPSTASPRSGALSPDSARCCPAGLPEARLPHPPTELERMLLRRRERILDKVSKADPELVAAQAALETAAQ</sequence>
<organism evidence="2 3">
    <name type="scientific">Prorocentrum cordatum</name>
    <dbReference type="NCBI Taxonomy" id="2364126"/>
    <lineage>
        <taxon>Eukaryota</taxon>
        <taxon>Sar</taxon>
        <taxon>Alveolata</taxon>
        <taxon>Dinophyceae</taxon>
        <taxon>Prorocentrales</taxon>
        <taxon>Prorocentraceae</taxon>
        <taxon>Prorocentrum</taxon>
    </lineage>
</organism>
<name>A0ABN9U2V5_9DINO</name>
<protein>
    <recommendedName>
        <fullName evidence="4">Protein CASP</fullName>
    </recommendedName>
</protein>